<feature type="compositionally biased region" description="Basic and acidic residues" evidence="1">
    <location>
        <begin position="12"/>
        <end position="28"/>
    </location>
</feature>
<gene>
    <name evidence="2" type="ORF">KDH_78020</name>
</gene>
<organism evidence="2 3">
    <name type="scientific">Dictyobacter halimunensis</name>
    <dbReference type="NCBI Taxonomy" id="3026934"/>
    <lineage>
        <taxon>Bacteria</taxon>
        <taxon>Bacillati</taxon>
        <taxon>Chloroflexota</taxon>
        <taxon>Ktedonobacteria</taxon>
        <taxon>Ktedonobacterales</taxon>
        <taxon>Dictyobacteraceae</taxon>
        <taxon>Dictyobacter</taxon>
    </lineage>
</organism>
<reference evidence="2 3" key="1">
    <citation type="submission" date="2023-02" db="EMBL/GenBank/DDBJ databases">
        <title>Dictyobacter halimunensis sp. nov., a new member of the class Ktedonobacteria from forest soil in a geothermal area.</title>
        <authorList>
            <person name="Rachmania M.K."/>
            <person name="Ningsih F."/>
            <person name="Sakai Y."/>
            <person name="Yabe S."/>
            <person name="Yokota A."/>
            <person name="Sjamsuridzal W."/>
        </authorList>
    </citation>
    <scope>NUCLEOTIDE SEQUENCE [LARGE SCALE GENOMIC DNA]</scope>
    <source>
        <strain evidence="2 3">S3.2.2.5</strain>
    </source>
</reference>
<keyword evidence="3" id="KW-1185">Reference proteome</keyword>
<sequence>MFSSEEGNLSETEQKNTGHRHSWEESRRGTDTCYYVLPTPEKNVLILLDQLAVRNESKPLAQTSGCAVVLSSHIP</sequence>
<accession>A0ABQ6G374</accession>
<dbReference type="EMBL" id="BSRI01000002">
    <property type="protein sequence ID" value="GLV60984.1"/>
    <property type="molecule type" value="Genomic_DNA"/>
</dbReference>
<protein>
    <submittedName>
        <fullName evidence="2">Uncharacterized protein</fullName>
    </submittedName>
</protein>
<name>A0ABQ6G374_9CHLR</name>
<comment type="caution">
    <text evidence="2">The sequence shown here is derived from an EMBL/GenBank/DDBJ whole genome shotgun (WGS) entry which is preliminary data.</text>
</comment>
<dbReference type="Proteomes" id="UP001344906">
    <property type="component" value="Unassembled WGS sequence"/>
</dbReference>
<evidence type="ECO:0000313" key="2">
    <source>
        <dbReference type="EMBL" id="GLV60984.1"/>
    </source>
</evidence>
<proteinExistence type="predicted"/>
<feature type="compositionally biased region" description="Polar residues" evidence="1">
    <location>
        <begin position="1"/>
        <end position="11"/>
    </location>
</feature>
<evidence type="ECO:0000256" key="1">
    <source>
        <dbReference type="SAM" id="MobiDB-lite"/>
    </source>
</evidence>
<evidence type="ECO:0000313" key="3">
    <source>
        <dbReference type="Proteomes" id="UP001344906"/>
    </source>
</evidence>
<feature type="region of interest" description="Disordered" evidence="1">
    <location>
        <begin position="1"/>
        <end position="28"/>
    </location>
</feature>